<reference evidence="2" key="1">
    <citation type="submission" date="2022-04" db="EMBL/GenBank/DDBJ databases">
        <title>Carnegiea gigantea Genome sequencing and assembly v2.</title>
        <authorList>
            <person name="Copetti D."/>
            <person name="Sanderson M.J."/>
            <person name="Burquez A."/>
            <person name="Wojciechowski M.F."/>
        </authorList>
    </citation>
    <scope>NUCLEOTIDE SEQUENCE</scope>
    <source>
        <strain evidence="2">SGP5-SGP5p</strain>
        <tissue evidence="2">Aerial part</tissue>
    </source>
</reference>
<feature type="compositionally biased region" description="Polar residues" evidence="1">
    <location>
        <begin position="207"/>
        <end position="226"/>
    </location>
</feature>
<feature type="region of interest" description="Disordered" evidence="1">
    <location>
        <begin position="201"/>
        <end position="226"/>
    </location>
</feature>
<dbReference type="Proteomes" id="UP001153076">
    <property type="component" value="Unassembled WGS sequence"/>
</dbReference>
<evidence type="ECO:0000256" key="1">
    <source>
        <dbReference type="SAM" id="MobiDB-lite"/>
    </source>
</evidence>
<gene>
    <name evidence="2" type="ORF">Cgig2_031548</name>
</gene>
<dbReference type="OrthoDB" id="1113607at2759"/>
<name>A0A9Q1JHR3_9CARY</name>
<protein>
    <submittedName>
        <fullName evidence="2">Uncharacterized protein</fullName>
    </submittedName>
</protein>
<sequence length="226" mass="26301">MQNFSGEDLREDHYIVLKTYTLCRESSPDKYYVVWHTKLHIYAETSYEGEASYSKIPYDMVCSSRKQGGLGIKNLSPWNRAYVAKLVWAIENRKDSLWIHWVHGRYIKGREWWVYTPRGIQVGIGKKLHRVKELFKDYPKEDYKGPNRLGNQFECYRNGSVHYLTKENAFGKKTERDDLYNCQCSYLSHLANKELVHVQGEGAPPSTDCQGNQRSSNTKNLTTAST</sequence>
<evidence type="ECO:0000313" key="2">
    <source>
        <dbReference type="EMBL" id="KAJ8420711.1"/>
    </source>
</evidence>
<dbReference type="EMBL" id="JAKOGI010003202">
    <property type="protein sequence ID" value="KAJ8420711.1"/>
    <property type="molecule type" value="Genomic_DNA"/>
</dbReference>
<evidence type="ECO:0000313" key="3">
    <source>
        <dbReference type="Proteomes" id="UP001153076"/>
    </source>
</evidence>
<accession>A0A9Q1JHR3</accession>
<dbReference type="AlphaFoldDB" id="A0A9Q1JHR3"/>
<proteinExistence type="predicted"/>
<organism evidence="2 3">
    <name type="scientific">Carnegiea gigantea</name>
    <dbReference type="NCBI Taxonomy" id="171969"/>
    <lineage>
        <taxon>Eukaryota</taxon>
        <taxon>Viridiplantae</taxon>
        <taxon>Streptophyta</taxon>
        <taxon>Embryophyta</taxon>
        <taxon>Tracheophyta</taxon>
        <taxon>Spermatophyta</taxon>
        <taxon>Magnoliopsida</taxon>
        <taxon>eudicotyledons</taxon>
        <taxon>Gunneridae</taxon>
        <taxon>Pentapetalae</taxon>
        <taxon>Caryophyllales</taxon>
        <taxon>Cactineae</taxon>
        <taxon>Cactaceae</taxon>
        <taxon>Cactoideae</taxon>
        <taxon>Echinocereeae</taxon>
        <taxon>Carnegiea</taxon>
    </lineage>
</organism>
<comment type="caution">
    <text evidence="2">The sequence shown here is derived from an EMBL/GenBank/DDBJ whole genome shotgun (WGS) entry which is preliminary data.</text>
</comment>
<keyword evidence="3" id="KW-1185">Reference proteome</keyword>